<evidence type="ECO:0000256" key="1">
    <source>
        <dbReference type="SAM" id="MobiDB-lite"/>
    </source>
</evidence>
<geneLocation type="plasmid" evidence="2 3">
    <name>P3</name>
</geneLocation>
<dbReference type="KEGG" id="dgo:DGo_PC0105"/>
<dbReference type="AlphaFoldDB" id="H8H300"/>
<accession>H8H300</accession>
<gene>
    <name evidence="2" type="ordered locus">DGo_PC0105</name>
</gene>
<evidence type="ECO:0000313" key="3">
    <source>
        <dbReference type="Proteomes" id="UP000007575"/>
    </source>
</evidence>
<proteinExistence type="predicted"/>
<dbReference type="Proteomes" id="UP000007575">
    <property type="component" value="Plasmid P3"/>
</dbReference>
<sequence length="270" mass="28531">MKGGQETEGVGQPVEVWGTVEQEVLRLELHVFRLMPEMDWTLVAGVERQRAAGGQLGEQLDQGVQLGVREVEVLGAVTQPQATLDGEDAERWAENEREWINHGIRQRRKRGPHPRLPCTDRSRLLLPGHTDDRTPGTGEGAGRGSYLSLKAQGEVGPAEVGGGGFVQANELEGLAVSDDPVADREVDFGEDLVGVCREEQEVGCGGGVVIEGVRGAENGLREGVALTDDVCDEGPGDGATRAQNAEREVAHGSGGARCGAGRGVVKTGTC</sequence>
<dbReference type="EMBL" id="CP002194">
    <property type="protein sequence ID" value="AFD27897.1"/>
    <property type="molecule type" value="Genomic_DNA"/>
</dbReference>
<feature type="region of interest" description="Disordered" evidence="1">
    <location>
        <begin position="105"/>
        <end position="145"/>
    </location>
</feature>
<dbReference type="HOGENOM" id="CLU_1029421_0_0_0"/>
<keyword evidence="2" id="KW-0614">Plasmid</keyword>
<name>H8H300_DEIGI</name>
<organism evidence="2 3">
    <name type="scientific">Deinococcus gobiensis (strain DSM 21396 / JCM 16679 / CGMCC 1.7299 / I-0)</name>
    <dbReference type="NCBI Taxonomy" id="745776"/>
    <lineage>
        <taxon>Bacteria</taxon>
        <taxon>Thermotogati</taxon>
        <taxon>Deinococcota</taxon>
        <taxon>Deinococci</taxon>
        <taxon>Deinococcales</taxon>
        <taxon>Deinococcaceae</taxon>
        <taxon>Deinococcus</taxon>
    </lineage>
</organism>
<protein>
    <submittedName>
        <fullName evidence="2">Uncharacterized protein</fullName>
    </submittedName>
</protein>
<reference evidence="2 3" key="1">
    <citation type="journal article" date="2012" name="PLoS ONE">
        <title>Genome sequence and transcriptome analysis of the radioresistant bacterium Deinococcus gobiensis: insights into the extreme environmental adaptations.</title>
        <authorList>
            <person name="Yuan M."/>
            <person name="Chen M."/>
            <person name="Zhang W."/>
            <person name="Lu W."/>
            <person name="Wang J."/>
            <person name="Yang M."/>
            <person name="Zhao P."/>
            <person name="Tang R."/>
            <person name="Li X."/>
            <person name="Hao Y."/>
            <person name="Zhou Z."/>
            <person name="Zhan Y."/>
            <person name="Yu H."/>
            <person name="Teng C."/>
            <person name="Yan Y."/>
            <person name="Ping S."/>
            <person name="Wang Y."/>
            <person name="Lin M."/>
        </authorList>
    </citation>
    <scope>NUCLEOTIDE SEQUENCE [LARGE SCALE GENOMIC DNA]</scope>
    <source>
        <strain evidence="3">DSM 21396 / JCM 16679 / CGMCC 1.7299 / I-0</strain>
        <plasmid evidence="2">P3</plasmid>
    </source>
</reference>
<feature type="compositionally biased region" description="Basic and acidic residues" evidence="1">
    <location>
        <begin position="118"/>
        <end position="134"/>
    </location>
</feature>
<keyword evidence="3" id="KW-1185">Reference proteome</keyword>
<evidence type="ECO:0000313" key="2">
    <source>
        <dbReference type="EMBL" id="AFD27897.1"/>
    </source>
</evidence>